<dbReference type="EMBL" id="CP036525">
    <property type="protein sequence ID" value="QDT07860.1"/>
    <property type="molecule type" value="Genomic_DNA"/>
</dbReference>
<keyword evidence="7" id="KW-1185">Reference proteome</keyword>
<reference evidence="6 7" key="1">
    <citation type="submission" date="2019-02" db="EMBL/GenBank/DDBJ databases">
        <title>Deep-cultivation of Planctomycetes and their phenomic and genomic characterization uncovers novel biology.</title>
        <authorList>
            <person name="Wiegand S."/>
            <person name="Jogler M."/>
            <person name="Boedeker C."/>
            <person name="Pinto D."/>
            <person name="Vollmers J."/>
            <person name="Rivas-Marin E."/>
            <person name="Kohn T."/>
            <person name="Peeters S.H."/>
            <person name="Heuer A."/>
            <person name="Rast P."/>
            <person name="Oberbeckmann S."/>
            <person name="Bunk B."/>
            <person name="Jeske O."/>
            <person name="Meyerdierks A."/>
            <person name="Storesund J.E."/>
            <person name="Kallscheuer N."/>
            <person name="Luecker S."/>
            <person name="Lage O.M."/>
            <person name="Pohl T."/>
            <person name="Merkel B.J."/>
            <person name="Hornburger P."/>
            <person name="Mueller R.-W."/>
            <person name="Bruemmer F."/>
            <person name="Labrenz M."/>
            <person name="Spormann A.M."/>
            <person name="Op den Camp H."/>
            <person name="Overmann J."/>
            <person name="Amann R."/>
            <person name="Jetten M.S.M."/>
            <person name="Mascher T."/>
            <person name="Medema M.H."/>
            <person name="Devos D.P."/>
            <person name="Kaster A.-K."/>
            <person name="Ovreas L."/>
            <person name="Rohde M."/>
            <person name="Galperin M.Y."/>
            <person name="Jogler C."/>
        </authorList>
    </citation>
    <scope>NUCLEOTIDE SEQUENCE [LARGE SCALE GENOMIC DNA]</scope>
    <source>
        <strain evidence="6 7">K22_7</strain>
    </source>
</reference>
<gene>
    <name evidence="6" type="ORF">K227x_62890</name>
</gene>
<dbReference type="KEGG" id="rlc:K227x_62890"/>
<evidence type="ECO:0000256" key="2">
    <source>
        <dbReference type="ARBA" id="ARBA00009410"/>
    </source>
</evidence>
<evidence type="ECO:0000313" key="7">
    <source>
        <dbReference type="Proteomes" id="UP000318538"/>
    </source>
</evidence>
<dbReference type="PANTHER" id="PTHR13847:SF286">
    <property type="entry name" value="D-AMINO ACID DEHYDROGENASE"/>
    <property type="match status" value="1"/>
</dbReference>
<dbReference type="Gene3D" id="3.50.50.60">
    <property type="entry name" value="FAD/NAD(P)-binding domain"/>
    <property type="match status" value="1"/>
</dbReference>
<evidence type="ECO:0000256" key="3">
    <source>
        <dbReference type="ARBA" id="ARBA00022630"/>
    </source>
</evidence>
<dbReference type="GO" id="GO:0008168">
    <property type="term" value="F:methyltransferase activity"/>
    <property type="evidence" value="ECO:0007669"/>
    <property type="project" value="UniProtKB-KW"/>
</dbReference>
<evidence type="ECO:0000256" key="4">
    <source>
        <dbReference type="ARBA" id="ARBA00023002"/>
    </source>
</evidence>
<keyword evidence="4" id="KW-0560">Oxidoreductase</keyword>
<dbReference type="Proteomes" id="UP000318538">
    <property type="component" value="Chromosome"/>
</dbReference>
<dbReference type="Pfam" id="PF01266">
    <property type="entry name" value="DAO"/>
    <property type="match status" value="1"/>
</dbReference>
<keyword evidence="6" id="KW-0489">Methyltransferase</keyword>
<organism evidence="6 7">
    <name type="scientific">Rubripirellula lacrimiformis</name>
    <dbReference type="NCBI Taxonomy" id="1930273"/>
    <lineage>
        <taxon>Bacteria</taxon>
        <taxon>Pseudomonadati</taxon>
        <taxon>Planctomycetota</taxon>
        <taxon>Planctomycetia</taxon>
        <taxon>Pirellulales</taxon>
        <taxon>Pirellulaceae</taxon>
        <taxon>Rubripirellula</taxon>
    </lineage>
</organism>
<comment type="similarity">
    <text evidence="2">Belongs to the DadA oxidoreductase family.</text>
</comment>
<name>A0A517NL53_9BACT</name>
<dbReference type="InterPro" id="IPR017741">
    <property type="entry name" value="FAD-dependent_OxRdtase_HpnW"/>
</dbReference>
<dbReference type="GO" id="GO:0016491">
    <property type="term" value="F:oxidoreductase activity"/>
    <property type="evidence" value="ECO:0007669"/>
    <property type="project" value="UniProtKB-KW"/>
</dbReference>
<dbReference type="InterPro" id="IPR036188">
    <property type="entry name" value="FAD/NAD-bd_sf"/>
</dbReference>
<dbReference type="NCBIfam" id="TIGR03364">
    <property type="entry name" value="HpnW_proposed"/>
    <property type="match status" value="1"/>
</dbReference>
<proteinExistence type="inferred from homology"/>
<dbReference type="AlphaFoldDB" id="A0A517NL53"/>
<sequence>MNSHFDVAVIGGGIVGLAHALAASRRGLSVGLFERSSAAQGASVRNFGMIWPIGQPGGPLYELALQSRLRWLDLDRQGVVSAETCGSIHVARQPDELAVLEEFCALGSHDARMVNPNQIADLSPLVRTDGLLGGMHSPTELRVDPRTASANIAAWLTETGRADCHFETLISGVSDGRIEASDGRCWRADRILVCSGSDLETLFPESLQKSGLKLCKLQMLKTSQRPPTKPSPHIASGLTLRHYTSFNACPSLAGLRQRIAQQSPELDQYGIHVMASTFPSGDVILGDSHEYGDDISPFDKPQIDDRIIRELRELIHLDDWTVRQRWHGIYAKHTSLPIYHDTPAGAVDVFVGTGGAGMTMAHGLAEQTWQQWAGDPS</sequence>
<accession>A0A517NL53</accession>
<dbReference type="SUPFAM" id="SSF51905">
    <property type="entry name" value="FAD/NAD(P)-binding domain"/>
    <property type="match status" value="1"/>
</dbReference>
<dbReference type="GO" id="GO:0032259">
    <property type="term" value="P:methylation"/>
    <property type="evidence" value="ECO:0007669"/>
    <property type="project" value="UniProtKB-KW"/>
</dbReference>
<evidence type="ECO:0000259" key="5">
    <source>
        <dbReference type="Pfam" id="PF01266"/>
    </source>
</evidence>
<keyword evidence="6" id="KW-0808">Transferase</keyword>
<dbReference type="Gene3D" id="3.30.9.10">
    <property type="entry name" value="D-Amino Acid Oxidase, subunit A, domain 2"/>
    <property type="match status" value="1"/>
</dbReference>
<protein>
    <submittedName>
        <fullName evidence="6">Bifunctional tRNA (Mnm(5)s(2)U34)-methyltransferase/FAD-dependent cmnm(5)s(2)U34 oxidoreductase</fullName>
    </submittedName>
</protein>
<dbReference type="PANTHER" id="PTHR13847">
    <property type="entry name" value="SARCOSINE DEHYDROGENASE-RELATED"/>
    <property type="match status" value="1"/>
</dbReference>
<dbReference type="InterPro" id="IPR006076">
    <property type="entry name" value="FAD-dep_OxRdtase"/>
</dbReference>
<comment type="cofactor">
    <cofactor evidence="1">
        <name>FAD</name>
        <dbReference type="ChEBI" id="CHEBI:57692"/>
    </cofactor>
</comment>
<dbReference type="OrthoDB" id="9799943at2"/>
<evidence type="ECO:0000313" key="6">
    <source>
        <dbReference type="EMBL" id="QDT07860.1"/>
    </source>
</evidence>
<evidence type="ECO:0000256" key="1">
    <source>
        <dbReference type="ARBA" id="ARBA00001974"/>
    </source>
</evidence>
<keyword evidence="3" id="KW-0285">Flavoprotein</keyword>
<dbReference type="RefSeq" id="WP_145176410.1">
    <property type="nucleotide sequence ID" value="NZ_CP036525.1"/>
</dbReference>
<dbReference type="GO" id="GO:0005737">
    <property type="term" value="C:cytoplasm"/>
    <property type="evidence" value="ECO:0007669"/>
    <property type="project" value="TreeGrafter"/>
</dbReference>
<feature type="domain" description="FAD dependent oxidoreductase" evidence="5">
    <location>
        <begin position="6"/>
        <end position="367"/>
    </location>
</feature>